<dbReference type="HAMAP" id="MF_00663">
    <property type="entry name" value="PS_decarb_PSD_B_type2"/>
    <property type="match status" value="1"/>
</dbReference>
<evidence type="ECO:0000256" key="12">
    <source>
        <dbReference type="HAMAP-Rule" id="MF_03209"/>
    </source>
</evidence>
<evidence type="ECO:0000313" key="17">
    <source>
        <dbReference type="Proteomes" id="UP001285354"/>
    </source>
</evidence>
<feature type="active site" description="Schiff-base intermediate with substrate; via pyruvic acid; for decarboxylase activity" evidence="12">
    <location>
        <position position="1079"/>
    </location>
</feature>
<dbReference type="SUPFAM" id="SSF47473">
    <property type="entry name" value="EF-hand"/>
    <property type="match status" value="1"/>
</dbReference>
<dbReference type="GO" id="GO:0010008">
    <property type="term" value="C:endosome membrane"/>
    <property type="evidence" value="ECO:0007669"/>
    <property type="project" value="UniProtKB-SubCell"/>
</dbReference>
<name>A0AAD9T072_9HELO</name>
<feature type="region of interest" description="Disordered" evidence="13">
    <location>
        <begin position="1115"/>
        <end position="1168"/>
    </location>
</feature>
<feature type="domain" description="EF-hand" evidence="15">
    <location>
        <begin position="542"/>
        <end position="577"/>
    </location>
</feature>
<dbReference type="PROSITE" id="PS50222">
    <property type="entry name" value="EF_HAND_2"/>
    <property type="match status" value="1"/>
</dbReference>
<feature type="region of interest" description="Disordered" evidence="13">
    <location>
        <begin position="644"/>
        <end position="685"/>
    </location>
</feature>
<evidence type="ECO:0000256" key="11">
    <source>
        <dbReference type="ARBA" id="ARBA00023317"/>
    </source>
</evidence>
<feature type="region of interest" description="Disordered" evidence="13">
    <location>
        <begin position="392"/>
        <end position="505"/>
    </location>
</feature>
<evidence type="ECO:0000313" key="16">
    <source>
        <dbReference type="EMBL" id="KAK2625865.1"/>
    </source>
</evidence>
<dbReference type="PANTHER" id="PTHR10067:SF17">
    <property type="entry name" value="PHOSPHATIDYLSERINE DECARBOXYLASE PROENZYME 2"/>
    <property type="match status" value="1"/>
</dbReference>
<proteinExistence type="inferred from homology"/>
<dbReference type="EC" id="4.1.1.65" evidence="12"/>
<keyword evidence="4" id="KW-0106">Calcium</keyword>
<dbReference type="GO" id="GO:0016540">
    <property type="term" value="P:protein autoprocessing"/>
    <property type="evidence" value="ECO:0007669"/>
    <property type="project" value="UniProtKB-UniRule"/>
</dbReference>
<feature type="compositionally biased region" description="Low complexity" evidence="13">
    <location>
        <begin position="450"/>
        <end position="471"/>
    </location>
</feature>
<comment type="subcellular location">
    <subcellularLocation>
        <location evidence="12">Golgi apparatus membrane</location>
        <topology evidence="12">Peripheral membrane protein</topology>
        <orientation evidence="12">Cytoplasmic side</orientation>
    </subcellularLocation>
    <subcellularLocation>
        <location evidence="12">Endosome membrane</location>
        <topology evidence="12">Peripheral membrane protein</topology>
        <orientation evidence="12">Cytoplasmic side</orientation>
    </subcellularLocation>
</comment>
<comment type="PTM">
    <text evidence="12">Is synthesized initially as an inactive proenzyme. Formation of the active enzyme involves a self-maturation process in which the active site pyruvoyl group is generated from an internal serine residue via an autocatalytic post-translational modification. Two non-identical subunits are generated from the proenzyme in this reaction, and the pyruvate is formed at the N-terminus of the alpha chain, which is derived from the carboxyl end of the proenzyme. The autoendoproteolytic cleavage occurs by a canonical serine protease mechanism, in which the side chain hydroxyl group of the serine supplies its oxygen atom to form the C-terminus of the beta chain, while the remainder of the serine residue undergoes an oxidative deamination to produce ammonia and the pyruvoyl prosthetic group on the alpha chain. During this reaction, the Ser that is part of the protease active site of the proenzyme becomes the pyruvoyl prosthetic group, which constitutes an essential element of the active site of the mature decarboxylase.</text>
</comment>
<feature type="compositionally biased region" description="Polar residues" evidence="13">
    <location>
        <begin position="672"/>
        <end position="681"/>
    </location>
</feature>
<dbReference type="GO" id="GO:0005509">
    <property type="term" value="F:calcium ion binding"/>
    <property type="evidence" value="ECO:0007669"/>
    <property type="project" value="InterPro"/>
</dbReference>
<feature type="compositionally biased region" description="Low complexity" evidence="13">
    <location>
        <begin position="17"/>
        <end position="36"/>
    </location>
</feature>
<feature type="compositionally biased region" description="Acidic residues" evidence="13">
    <location>
        <begin position="238"/>
        <end position="257"/>
    </location>
</feature>
<evidence type="ECO:0000256" key="6">
    <source>
        <dbReference type="ARBA" id="ARBA00023136"/>
    </source>
</evidence>
<dbReference type="InterPro" id="IPR011992">
    <property type="entry name" value="EF-hand-dom_pair"/>
</dbReference>
<dbReference type="GO" id="GO:0000139">
    <property type="term" value="C:Golgi membrane"/>
    <property type="evidence" value="ECO:0007669"/>
    <property type="project" value="UniProtKB-SubCell"/>
</dbReference>
<dbReference type="PANTHER" id="PTHR10067">
    <property type="entry name" value="PHOSPHATIDYLSERINE DECARBOXYLASE"/>
    <property type="match status" value="1"/>
</dbReference>
<comment type="catalytic activity">
    <reaction evidence="12">
        <text>a 1,2-diacyl-sn-glycero-3-phospho-L-serine + H(+) = a 1,2-diacyl-sn-glycero-3-phosphoethanolamine + CO2</text>
        <dbReference type="Rhea" id="RHEA:20828"/>
        <dbReference type="ChEBI" id="CHEBI:15378"/>
        <dbReference type="ChEBI" id="CHEBI:16526"/>
        <dbReference type="ChEBI" id="CHEBI:57262"/>
        <dbReference type="ChEBI" id="CHEBI:64612"/>
        <dbReference type="EC" id="4.1.1.65"/>
    </reaction>
</comment>
<dbReference type="GO" id="GO:0004609">
    <property type="term" value="F:phosphatidylserine decarboxylase activity"/>
    <property type="evidence" value="ECO:0007669"/>
    <property type="project" value="UniProtKB-UniRule"/>
</dbReference>
<keyword evidence="9 12" id="KW-0456">Lyase</keyword>
<keyword evidence="12" id="KW-0967">Endosome</keyword>
<dbReference type="InterPro" id="IPR035892">
    <property type="entry name" value="C2_domain_sf"/>
</dbReference>
<dbReference type="FunFam" id="1.10.238.10:FF:000445">
    <property type="entry name" value="Phosphatidylserine decarboxylase proenzyme 2"/>
    <property type="match status" value="1"/>
</dbReference>
<evidence type="ECO:0000256" key="8">
    <source>
        <dbReference type="ARBA" id="ARBA00023209"/>
    </source>
</evidence>
<keyword evidence="5 12" id="KW-0443">Lipid metabolism</keyword>
<evidence type="ECO:0000259" key="15">
    <source>
        <dbReference type="PROSITE" id="PS50222"/>
    </source>
</evidence>
<evidence type="ECO:0000256" key="2">
    <source>
        <dbReference type="ARBA" id="ARBA00022516"/>
    </source>
</evidence>
<dbReference type="InterPro" id="IPR000008">
    <property type="entry name" value="C2_dom"/>
</dbReference>
<feature type="active site" description="Charge relay system; for autoendoproteolytic cleavage activity" evidence="12">
    <location>
        <position position="1079"/>
    </location>
</feature>
<comment type="cofactor">
    <cofactor evidence="12">
        <name>pyruvate</name>
        <dbReference type="ChEBI" id="CHEBI:15361"/>
    </cofactor>
    <text evidence="12">Binds 1 pyruvoyl group covalently per subunit.</text>
</comment>
<evidence type="ECO:0000259" key="14">
    <source>
        <dbReference type="PROSITE" id="PS50004"/>
    </source>
</evidence>
<dbReference type="PROSITE" id="PS00018">
    <property type="entry name" value="EF_HAND_1"/>
    <property type="match status" value="1"/>
</dbReference>
<feature type="compositionally biased region" description="Low complexity" evidence="13">
    <location>
        <begin position="654"/>
        <end position="671"/>
    </location>
</feature>
<dbReference type="NCBIfam" id="TIGR00163">
    <property type="entry name" value="PS_decarb"/>
    <property type="match status" value="1"/>
</dbReference>
<feature type="compositionally biased region" description="Polar residues" evidence="13">
    <location>
        <begin position="430"/>
        <end position="449"/>
    </location>
</feature>
<evidence type="ECO:0000256" key="5">
    <source>
        <dbReference type="ARBA" id="ARBA00023098"/>
    </source>
</evidence>
<comment type="pathway">
    <text evidence="12">Phospholipid metabolism; phosphatidylethanolamine biosynthesis; phosphatidylethanolamine from CDP-diacylglycerol: step 2/2.</text>
</comment>
<evidence type="ECO:0000256" key="10">
    <source>
        <dbReference type="ARBA" id="ARBA00023264"/>
    </source>
</evidence>
<comment type="caution">
    <text evidence="16">The sequence shown here is derived from an EMBL/GenBank/DDBJ whole genome shotgun (WGS) entry which is preliminary data.</text>
</comment>
<feature type="region of interest" description="Disordered" evidence="13">
    <location>
        <begin position="234"/>
        <end position="273"/>
    </location>
</feature>
<evidence type="ECO:0000256" key="4">
    <source>
        <dbReference type="ARBA" id="ARBA00022837"/>
    </source>
</evidence>
<dbReference type="Pfam" id="PF02666">
    <property type="entry name" value="PS_Dcarbxylase"/>
    <property type="match status" value="1"/>
</dbReference>
<dbReference type="FunFam" id="2.60.40.150:FF:000198">
    <property type="entry name" value="Phosphatidylserine decarboxylase proenzyme 2"/>
    <property type="match status" value="1"/>
</dbReference>
<reference evidence="16" key="1">
    <citation type="submission" date="2023-06" db="EMBL/GenBank/DDBJ databases">
        <title>Draft genome of Marssonina rosae.</title>
        <authorList>
            <person name="Cheng Q."/>
        </authorList>
    </citation>
    <scope>NUCLEOTIDE SEQUENCE</scope>
    <source>
        <strain evidence="16">R4</strain>
    </source>
</reference>
<dbReference type="InterPro" id="IPR002048">
    <property type="entry name" value="EF_hand_dom"/>
</dbReference>
<protein>
    <recommendedName>
        <fullName evidence="12">Phosphatidylserine decarboxylase proenzyme 2</fullName>
        <ecNumber evidence="12">4.1.1.65</ecNumber>
    </recommendedName>
    <component>
        <recommendedName>
            <fullName evidence="12">Phosphatidylserine decarboxylase 2 beta chain</fullName>
        </recommendedName>
    </component>
    <component>
        <recommendedName>
            <fullName evidence="12">Phosphatidylserine decarboxylase 2 alpha chain</fullName>
        </recommendedName>
    </component>
</protein>
<feature type="compositionally biased region" description="Basic and acidic residues" evidence="13">
    <location>
        <begin position="1126"/>
        <end position="1147"/>
    </location>
</feature>
<feature type="domain" description="C2" evidence="14">
    <location>
        <begin position="51"/>
        <end position="169"/>
    </location>
</feature>
<evidence type="ECO:0000256" key="7">
    <source>
        <dbReference type="ARBA" id="ARBA00023145"/>
    </source>
</evidence>
<keyword evidence="17" id="KW-1185">Reference proteome</keyword>
<dbReference type="Gene3D" id="2.60.40.150">
    <property type="entry name" value="C2 domain"/>
    <property type="match status" value="2"/>
</dbReference>
<dbReference type="Proteomes" id="UP001285354">
    <property type="component" value="Unassembled WGS sequence"/>
</dbReference>
<dbReference type="EMBL" id="JAUBYV010000007">
    <property type="protein sequence ID" value="KAK2625865.1"/>
    <property type="molecule type" value="Genomic_DNA"/>
</dbReference>
<feature type="domain" description="C2" evidence="14">
    <location>
        <begin position="277"/>
        <end position="400"/>
    </location>
</feature>
<keyword evidence="12" id="KW-0333">Golgi apparatus</keyword>
<dbReference type="InterPro" id="IPR003817">
    <property type="entry name" value="PS_Dcarbxylase"/>
</dbReference>
<evidence type="ECO:0000256" key="9">
    <source>
        <dbReference type="ARBA" id="ARBA00023239"/>
    </source>
</evidence>
<dbReference type="Pfam" id="PF00168">
    <property type="entry name" value="C2"/>
    <property type="match status" value="2"/>
</dbReference>
<sequence length="1168" mass="129169">MVRLTLPRGLKSFNGASSTNQSRSSSPSPGGSMKRSTTGSDGSPEAVKVTGLTLKVVVLKIGRAEREADQGFVLLQARNLAAKDKSGTSDPYLVVTLGDSKNATQSVPKTLNPEWNATIQMPVNSTNALLLDCVCWDKDRFGKDYLGEFDLALEDIFAHDRVEIEPQWFPLRSKRPGGKKSSNVSGEVQLQFTLFDSSNVSASPGQVLDKFRALTGGNDLDSVGTPTRLQMGAASADLGDDDEYLDDDDEEPSDETDDPMKPENAEKRRKKLRLKGLRKKKQLSGYEFTGGSEVVGIVFLEIGKITDLPPERNMTRTSFDMDPFVIASLGKKTYRTRVIRHNLNPVFNEKMIFHVLKHEQTYSLSFTIVDRDKLSGNDFIAASVLPLKDITDTAPEANPETGLYSLKEPPDPSAFPVQPNRSRFKLPLSRSPSTQSLNKTSRPPMQPRTSANNVSSTKLSSSSTTPLPASSQALTSNPNGLPPDHNVPPPNAVDENDSFDVSRDPDLHPFTIPLKLKNAEKWEEKHSPRLFIKAKYVPYPALRQQFWRAMLRQYDTDESGCISKVELTTMLDTLGSTLKESTIDGFFKRFPHAETNESEADAEISFDEAVICLEDQLIEKSKPSIGDKMRNLMPDTAAVKSHIPTQLGGTAGQTPASSSVSGTGTSTPSYTENVATSSQLSVEGLSVEELATPGEEGEYLDKDDLNDKGEEHVVEIRECPICHQPRLNKRSDADIITHIATCASQDWRQVNNIVMAGFVTSSQAQRKWYSKVITKISYGGYKLGANSANILVQDRITGQINEERMSVYVRLGIRLLYKGLKSKDMEKKRSTFGKYFAMTIYMFDEKPSVTVANKHAVRKLLRGLSFKQGVKYDDPASASEIQKFINFHQLDMAEVLLPIEKFKSFNEFFYRELKPGARPCSAPDNPRIIVSPADSRSVVFNRMDDATKIWVKGREFSIERLLGAAYPQDAERYKNGALGIFRLAPQDYHRFHIPVDGVMGTPKTIEGEYYTVNPMAIRSALDVYGENVRIVIPIDSVAHGRVMVICVGAMMVGSTVITRKAGENVKRAEELGYFKFGGSTILVLFEEGAMQFDDDLVDNSNGALETLLRVGMSIGHHPTQDQYTPDMRKKEEDITESEKAEAKRRIEGSLAPDDGSGKGMTQIASMAG</sequence>
<evidence type="ECO:0000256" key="1">
    <source>
        <dbReference type="ARBA" id="ARBA00005189"/>
    </source>
</evidence>
<feature type="modified residue" description="Pyruvic acid (Ser); by autocatalysis" evidence="12">
    <location>
        <position position="1079"/>
    </location>
</feature>
<gene>
    <name evidence="12" type="primary">PSD2</name>
    <name evidence="16" type="ORF">QTJ16_005177</name>
</gene>
<dbReference type="CDD" id="cd04039">
    <property type="entry name" value="C2_PSD"/>
    <property type="match status" value="1"/>
</dbReference>
<comment type="domain">
    <text evidence="12">The C2 domains have an essential, but non-catalytic function. They may facilitate interactions with other proteins and are required for lipid transport function.</text>
</comment>
<feature type="chain" id="PRO_5041757343" description="Phosphatidylserine decarboxylase 2 alpha chain" evidence="12">
    <location>
        <begin position="1079"/>
        <end position="1168"/>
    </location>
</feature>
<keyword evidence="3 12" id="KW-0210">Decarboxylase</keyword>
<keyword evidence="2 12" id="KW-0444">Lipid biosynthesis</keyword>
<dbReference type="CDD" id="cd04024">
    <property type="entry name" value="C2A_Synaptotagmin-like"/>
    <property type="match status" value="1"/>
</dbReference>
<feature type="active site" description="Charge relay system; for autoendoproteolytic cleavage activity" evidence="12">
    <location>
        <position position="992"/>
    </location>
</feature>
<feature type="active site" description="Charge relay system; for autoendoproteolytic cleavage activity" evidence="12">
    <location>
        <position position="934"/>
    </location>
</feature>
<feature type="chain" id="PRO_5041757342" description="Phosphatidylserine decarboxylase 2 beta chain" evidence="12">
    <location>
        <begin position="1"/>
        <end position="1078"/>
    </location>
</feature>
<comment type="function">
    <text evidence="12">Catalyzes the formation of phosphatidylethanolamine (PtdEtn) from phosphatidylserine (PtdSer). Plays a central role in phospholipid metabolism and in the interorganelle trafficking of phosphatidylserine.</text>
</comment>
<dbReference type="InterPro" id="IPR033177">
    <property type="entry name" value="PSD-B"/>
</dbReference>
<keyword evidence="7 12" id="KW-0865">Zymogen</keyword>
<dbReference type="GO" id="GO:0006646">
    <property type="term" value="P:phosphatidylethanolamine biosynthetic process"/>
    <property type="evidence" value="ECO:0007669"/>
    <property type="project" value="UniProtKB-UniRule"/>
</dbReference>
<accession>A0AAD9T072</accession>
<dbReference type="GO" id="GO:0005795">
    <property type="term" value="C:Golgi stack"/>
    <property type="evidence" value="ECO:0007669"/>
    <property type="project" value="UniProtKB-UniRule"/>
</dbReference>
<comment type="subunit">
    <text evidence="12">Heterodimer of a large membrane-associated beta subunit and a small pyruvoyl-containing alpha subunit. Interacts with pstB2. This interaction may be a means to structurally tether the donor membrane (ER) harboring PstB2 to acceptor membranes (Golgi/endosomes) harboring PSD2 during PtdSer transport to the site of PtdEtn synthesis.</text>
</comment>
<dbReference type="FunFam" id="2.60.40.150:FF:000295">
    <property type="entry name" value="Phosphatidylserine decarboxylase proenzyme 2"/>
    <property type="match status" value="1"/>
</dbReference>
<dbReference type="AlphaFoldDB" id="A0AAD9T072"/>
<keyword evidence="6 12" id="KW-0472">Membrane</keyword>
<dbReference type="SUPFAM" id="SSF49562">
    <property type="entry name" value="C2 domain (Calcium/lipid-binding domain, CaLB)"/>
    <property type="match status" value="2"/>
</dbReference>
<dbReference type="PROSITE" id="PS50004">
    <property type="entry name" value="C2"/>
    <property type="match status" value="2"/>
</dbReference>
<keyword evidence="11 12" id="KW-0670">Pyruvate</keyword>
<dbReference type="SMART" id="SM00239">
    <property type="entry name" value="C2"/>
    <property type="match status" value="2"/>
</dbReference>
<organism evidence="16 17">
    <name type="scientific">Diplocarpon rosae</name>
    <dbReference type="NCBI Taxonomy" id="946125"/>
    <lineage>
        <taxon>Eukaryota</taxon>
        <taxon>Fungi</taxon>
        <taxon>Dikarya</taxon>
        <taxon>Ascomycota</taxon>
        <taxon>Pezizomycotina</taxon>
        <taxon>Leotiomycetes</taxon>
        <taxon>Helotiales</taxon>
        <taxon>Drepanopezizaceae</taxon>
        <taxon>Diplocarpon</taxon>
    </lineage>
</organism>
<evidence type="ECO:0000256" key="13">
    <source>
        <dbReference type="SAM" id="MobiDB-lite"/>
    </source>
</evidence>
<keyword evidence="8 12" id="KW-0594">Phospholipid biosynthesis</keyword>
<dbReference type="Gene3D" id="1.10.238.10">
    <property type="entry name" value="EF-hand"/>
    <property type="match status" value="1"/>
</dbReference>
<keyword evidence="10 12" id="KW-1208">Phospholipid metabolism</keyword>
<dbReference type="InterPro" id="IPR018247">
    <property type="entry name" value="EF_Hand_1_Ca_BS"/>
</dbReference>
<feature type="site" description="Cleavage (non-hydrolytic); by autocatalysis" evidence="12">
    <location>
        <begin position="1078"/>
        <end position="1079"/>
    </location>
</feature>
<feature type="region of interest" description="Disordered" evidence="13">
    <location>
        <begin position="1"/>
        <end position="45"/>
    </location>
</feature>
<comment type="pathway">
    <text evidence="1">Lipid metabolism.</text>
</comment>
<dbReference type="InterPro" id="IPR033179">
    <property type="entry name" value="PSD_type2_pro"/>
</dbReference>
<comment type="similarity">
    <text evidence="12">Belongs to the phosphatidylserine decarboxylase family. PSD-B subfamily. Eukaryotic type II sub-subfamily.</text>
</comment>
<evidence type="ECO:0000256" key="3">
    <source>
        <dbReference type="ARBA" id="ARBA00022793"/>
    </source>
</evidence>